<dbReference type="AlphaFoldDB" id="A0A0C1QDU2"/>
<sequence>MFLSVPNVLLNSNSKSNIKQKPVFTATAEGALYVQRQLIVRWNETICLFNYKKSRLLAAFRV</sequence>
<comment type="caution">
    <text evidence="1">The sequence shown here is derived from an EMBL/GenBank/DDBJ whole genome shotgun (WGS) entry which is preliminary data.</text>
</comment>
<protein>
    <submittedName>
        <fullName evidence="1">Uncharacterized protein</fullName>
    </submittedName>
</protein>
<reference evidence="1 2" key="1">
    <citation type="submission" date="2014-12" db="EMBL/GenBank/DDBJ databases">
        <title>Draft Genome Sequence of Pseudoalteromonas luteoviolacea HI1.</title>
        <authorList>
            <person name="Asahina A.Y."/>
            <person name="Hadfield M.G."/>
        </authorList>
    </citation>
    <scope>NUCLEOTIDE SEQUENCE [LARGE SCALE GENOMIC DNA]</scope>
    <source>
        <strain evidence="1 2">HI1</strain>
    </source>
</reference>
<name>A0A0C1QDU2_9GAMM</name>
<organism evidence="1 2">
    <name type="scientific">Pseudoalteromonas luteoviolacea</name>
    <dbReference type="NCBI Taxonomy" id="43657"/>
    <lineage>
        <taxon>Bacteria</taxon>
        <taxon>Pseudomonadati</taxon>
        <taxon>Pseudomonadota</taxon>
        <taxon>Gammaproteobacteria</taxon>
        <taxon>Alteromonadales</taxon>
        <taxon>Pseudoalteromonadaceae</taxon>
        <taxon>Pseudoalteromonas</taxon>
    </lineage>
</organism>
<gene>
    <name evidence="1" type="ORF">JF50_02880</name>
</gene>
<accession>A0A0C1QDU2</accession>
<dbReference type="EMBL" id="JWIC01000003">
    <property type="protein sequence ID" value="KID58816.1"/>
    <property type="molecule type" value="Genomic_DNA"/>
</dbReference>
<evidence type="ECO:0000313" key="2">
    <source>
        <dbReference type="Proteomes" id="UP000031327"/>
    </source>
</evidence>
<evidence type="ECO:0000313" key="1">
    <source>
        <dbReference type="EMBL" id="KID58816.1"/>
    </source>
</evidence>
<dbReference type="Proteomes" id="UP000031327">
    <property type="component" value="Unassembled WGS sequence"/>
</dbReference>
<proteinExistence type="predicted"/>